<feature type="domain" description="Zinc finger CHC2-type" evidence="1">
    <location>
        <begin position="26"/>
        <end position="84"/>
    </location>
</feature>
<evidence type="ECO:0000259" key="1">
    <source>
        <dbReference type="SMART" id="SM00400"/>
    </source>
</evidence>
<evidence type="ECO:0000313" key="2">
    <source>
        <dbReference type="EMBL" id="KKN77766.1"/>
    </source>
</evidence>
<dbReference type="GO" id="GO:0003899">
    <property type="term" value="F:DNA-directed RNA polymerase activity"/>
    <property type="evidence" value="ECO:0007669"/>
    <property type="project" value="InterPro"/>
</dbReference>
<dbReference type="InterPro" id="IPR002694">
    <property type="entry name" value="Znf_CHC2"/>
</dbReference>
<dbReference type="SMART" id="SM00400">
    <property type="entry name" value="ZnF_CHCC"/>
    <property type="match status" value="1"/>
</dbReference>
<dbReference type="EMBL" id="LAZR01000274">
    <property type="protein sequence ID" value="KKN77766.1"/>
    <property type="molecule type" value="Genomic_DNA"/>
</dbReference>
<dbReference type="GO" id="GO:0003677">
    <property type="term" value="F:DNA binding"/>
    <property type="evidence" value="ECO:0007669"/>
    <property type="project" value="InterPro"/>
</dbReference>
<proteinExistence type="predicted"/>
<dbReference type="InterPro" id="IPR027417">
    <property type="entry name" value="P-loop_NTPase"/>
</dbReference>
<dbReference type="GO" id="GO:0008270">
    <property type="term" value="F:zinc ion binding"/>
    <property type="evidence" value="ECO:0007669"/>
    <property type="project" value="InterPro"/>
</dbReference>
<accession>A0A0F9VWE1</accession>
<reference evidence="2" key="1">
    <citation type="journal article" date="2015" name="Nature">
        <title>Complex archaea that bridge the gap between prokaryotes and eukaryotes.</title>
        <authorList>
            <person name="Spang A."/>
            <person name="Saw J.H."/>
            <person name="Jorgensen S.L."/>
            <person name="Zaremba-Niedzwiedzka K."/>
            <person name="Martijn J."/>
            <person name="Lind A.E."/>
            <person name="van Eijk R."/>
            <person name="Schleper C."/>
            <person name="Guy L."/>
            <person name="Ettema T.J."/>
        </authorList>
    </citation>
    <scope>NUCLEOTIDE SEQUENCE</scope>
</reference>
<dbReference type="AlphaFoldDB" id="A0A0F9VWE1"/>
<organism evidence="2">
    <name type="scientific">marine sediment metagenome</name>
    <dbReference type="NCBI Taxonomy" id="412755"/>
    <lineage>
        <taxon>unclassified sequences</taxon>
        <taxon>metagenomes</taxon>
        <taxon>ecological metagenomes</taxon>
    </lineage>
</organism>
<name>A0A0F9VWE1_9ZZZZ</name>
<protein>
    <recommendedName>
        <fullName evidence="1">Zinc finger CHC2-type domain-containing protein</fullName>
    </recommendedName>
</protein>
<comment type="caution">
    <text evidence="2">The sequence shown here is derived from an EMBL/GenBank/DDBJ whole genome shotgun (WGS) entry which is preliminary data.</text>
</comment>
<dbReference type="Gene3D" id="3.90.580.10">
    <property type="entry name" value="Zinc finger, CHC2-type domain"/>
    <property type="match status" value="1"/>
</dbReference>
<dbReference type="InterPro" id="IPR036977">
    <property type="entry name" value="DNA_primase_Znf_CHC2"/>
</dbReference>
<dbReference type="SUPFAM" id="SSF56731">
    <property type="entry name" value="DNA primase core"/>
    <property type="match status" value="1"/>
</dbReference>
<sequence>MAPQISVLAELERIGHPYSWSSEDEIKCKCPFHDDKTPSCSINVKKNVYKCQTAGCDGAKGGDFISFLARLLNTTRAVILVDLKTRYTFDEVKIISPQLVERYHDSLPNAGPLLSELRKRCINDKHIRQYRLGECKGRVTIPIKNEGGEYVNIRRYLPGAPGSDKMRNTKGHGKIRLYPIEQLRYDEIVLCGGEIKAIVAAAELNLCNIGAITTTAGEGNWSPEFTQSFKGKKVYVCMDVDPQGQSAAQDRCLHLSRTAQWVGNFLLPLDIDKYPHGDINDYIAEGKSLESLLKGVEEWIPKQVEVLKDEEPASVELVQAAKAEYAGKRVTLKACISVLDTAPYIIPKDIEIACDKSQKECTICSVFAVDKTTLHIESASILEMVNASRSVQREALMRGAGIPISCVAVELIPKTYYNAEDARVSPQLEITNRSADQVVQPAICIGEGLELNESYQLTGRVYPHPKTQQSTLLISGYEPAVDALSTYKCENLEELKAFQPDEWTVGGIRKKLNNVYEDFEANVTRIYQRRALHLAVDLAYHSPLFLNFDGRSVKGWVEVLILGDSSQGKSETAINLMNHYGLGVKVECKNASVAGLLGGCQQFGNRWFISWGIMPTHDKRLVIWEELKGASTEVIAKMTDMRSSGVAEIPKIERRRTHARTRIIALSNPRSNQQLSTYNFGVEAIHELVGGLEDVRRFDYCVLLSSNDIDAGILNKLLSSRPQTEHIYTAEACRSLILWAWTREGGQVEIPAQPVLEAATKLCDMFTEVIPLIDKGSMRFKLARLAASLAARTFSCSEDMQSIVVRPCHIQFIAELFEKTYSSDVFGYADFTEAVKITETLIDPKIIKSQLEATPHPIDLAKSLLHTNKIDLIDLQDWCGWERTEAQQLLSLLVRKHALLRHNRYYRKTATFIHLLKDMLSNNKLVDRPDHVKEEF</sequence>
<gene>
    <name evidence="2" type="ORF">LCGC14_0357400</name>
</gene>
<dbReference type="GO" id="GO:0006260">
    <property type="term" value="P:DNA replication"/>
    <property type="evidence" value="ECO:0007669"/>
    <property type="project" value="InterPro"/>
</dbReference>
<dbReference type="Gene3D" id="3.40.1360.10">
    <property type="match status" value="1"/>
</dbReference>
<dbReference type="Gene3D" id="3.40.50.300">
    <property type="entry name" value="P-loop containing nucleotide triphosphate hydrolases"/>
    <property type="match status" value="1"/>
</dbReference>
<dbReference type="Pfam" id="PF01807">
    <property type="entry name" value="Zn_ribbon_DnaG"/>
    <property type="match status" value="1"/>
</dbReference>
<dbReference type="SUPFAM" id="SSF57783">
    <property type="entry name" value="Zinc beta-ribbon"/>
    <property type="match status" value="1"/>
</dbReference>